<name>A0ABV1YRK2_9HYPH</name>
<proteinExistence type="predicted"/>
<reference evidence="3 4" key="1">
    <citation type="journal article" date="2024" name="Proc. Natl. Acad. Sci. U.S.A.">
        <title>The evolutionary genomics of adaptation to stress in wild rhizobium bacteria.</title>
        <authorList>
            <person name="Kehlet-Delgado H."/>
            <person name="Montoya A.P."/>
            <person name="Jensen K.T."/>
            <person name="Wendlandt C.E."/>
            <person name="Dexheimer C."/>
            <person name="Roberts M."/>
            <person name="Torres Martinez L."/>
            <person name="Friesen M.L."/>
            <person name="Griffitts J.S."/>
            <person name="Porter S.S."/>
        </authorList>
    </citation>
    <scope>NUCLEOTIDE SEQUENCE [LARGE SCALE GENOMIC DNA]</scope>
    <source>
        <strain evidence="3 4">M0729</strain>
    </source>
</reference>
<dbReference type="Proteomes" id="UP001464387">
    <property type="component" value="Unassembled WGS sequence"/>
</dbReference>
<dbReference type="InterPro" id="IPR052909">
    <property type="entry name" value="Transposase_6_like"/>
</dbReference>
<gene>
    <name evidence="3" type="ORF">NKI33_33540</name>
</gene>
<evidence type="ECO:0000313" key="3">
    <source>
        <dbReference type="EMBL" id="MER8937826.1"/>
    </source>
</evidence>
<evidence type="ECO:0000259" key="1">
    <source>
        <dbReference type="Pfam" id="PF01609"/>
    </source>
</evidence>
<dbReference type="PANTHER" id="PTHR46637">
    <property type="entry name" value="TIS1421-TRANSPOSASE PROTEIN A"/>
    <property type="match status" value="1"/>
</dbReference>
<dbReference type="InterPro" id="IPR002559">
    <property type="entry name" value="Transposase_11"/>
</dbReference>
<feature type="domain" description="Transposase IS4-like" evidence="1">
    <location>
        <begin position="86"/>
        <end position="243"/>
    </location>
</feature>
<evidence type="ECO:0000259" key="2">
    <source>
        <dbReference type="Pfam" id="PF13340"/>
    </source>
</evidence>
<dbReference type="NCBIfam" id="NF033580">
    <property type="entry name" value="transpos_IS5_3"/>
    <property type="match status" value="1"/>
</dbReference>
<protein>
    <submittedName>
        <fullName evidence="3">IS5 family transposase</fullName>
    </submittedName>
</protein>
<dbReference type="EMBL" id="JAMYPJ010000121">
    <property type="protein sequence ID" value="MER8937826.1"/>
    <property type="molecule type" value="Genomic_DNA"/>
</dbReference>
<keyword evidence="4" id="KW-1185">Reference proteome</keyword>
<dbReference type="PANTHER" id="PTHR46637:SF1">
    <property type="entry name" value="BLL5188 PROTEIN"/>
    <property type="match status" value="1"/>
</dbReference>
<comment type="caution">
    <text evidence="3">The sequence shown here is derived from an EMBL/GenBank/DDBJ whole genome shotgun (WGS) entry which is preliminary data.</text>
</comment>
<dbReference type="RefSeq" id="WP_352658169.1">
    <property type="nucleotide sequence ID" value="NZ_JAMYPJ010000121.1"/>
</dbReference>
<sequence length="255" mass="29083">MSRYDLNHFEWRVIEPLLPNKPRGVPRVDDRRVLNGIFWVLRSGAPWRDLPGRYGPRTTCYNRFVRWRKAGVWDRLMDAITKAHDGKVQMIDTSIVRVHQQGATAKRGGRDHCLGRSRGGLTTKIHALVDAKGKPIKLMLTAGQMSDIASAADLITDLPEGAMLLADKGYDANALRNVITKRKAWANIPPKANRKDPICFSPLLYKARNHVERFFNRAKQFRRIATRYDKLAENYLAALKLVAIRIWLRGNESTS</sequence>
<dbReference type="InterPro" id="IPR025161">
    <property type="entry name" value="IS402-like_dom"/>
</dbReference>
<evidence type="ECO:0000313" key="4">
    <source>
        <dbReference type="Proteomes" id="UP001464387"/>
    </source>
</evidence>
<dbReference type="Pfam" id="PF13340">
    <property type="entry name" value="DUF4096"/>
    <property type="match status" value="1"/>
</dbReference>
<accession>A0ABV1YRK2</accession>
<feature type="domain" description="Insertion element IS402-like" evidence="2">
    <location>
        <begin position="10"/>
        <end position="77"/>
    </location>
</feature>
<dbReference type="Pfam" id="PF01609">
    <property type="entry name" value="DDE_Tnp_1"/>
    <property type="match status" value="1"/>
</dbReference>
<organism evidence="3 4">
    <name type="scientific">Mesorhizobium opportunistum</name>
    <dbReference type="NCBI Taxonomy" id="593909"/>
    <lineage>
        <taxon>Bacteria</taxon>
        <taxon>Pseudomonadati</taxon>
        <taxon>Pseudomonadota</taxon>
        <taxon>Alphaproteobacteria</taxon>
        <taxon>Hyphomicrobiales</taxon>
        <taxon>Phyllobacteriaceae</taxon>
        <taxon>Mesorhizobium</taxon>
    </lineage>
</organism>